<evidence type="ECO:0000313" key="3">
    <source>
        <dbReference type="EMBL" id="MFM1725526.1"/>
    </source>
</evidence>
<feature type="chain" id="PRO_5045970853" evidence="2">
    <location>
        <begin position="34"/>
        <end position="304"/>
    </location>
</feature>
<dbReference type="Gene3D" id="3.90.190.10">
    <property type="entry name" value="Protein tyrosine phosphatase superfamily"/>
    <property type="match status" value="1"/>
</dbReference>
<protein>
    <submittedName>
        <fullName evidence="3">Tyrosine-protein phosphatase</fullName>
        <ecNumber evidence="3">3.1.3.48</ecNumber>
    </submittedName>
</protein>
<reference evidence="3 4" key="1">
    <citation type="submission" date="2023-11" db="EMBL/GenBank/DDBJ databases">
        <authorList>
            <person name="Val-Calvo J."/>
            <person name="Scortti M."/>
            <person name="Vazquez-Boland J."/>
        </authorList>
    </citation>
    <scope>NUCLEOTIDE SEQUENCE [LARGE SCALE GENOMIC DNA]</scope>
    <source>
        <strain evidence="3 4">PAM 2766</strain>
    </source>
</reference>
<dbReference type="InterPro" id="IPR029021">
    <property type="entry name" value="Prot-tyrosine_phosphatase-like"/>
</dbReference>
<proteinExistence type="inferred from homology"/>
<evidence type="ECO:0000256" key="1">
    <source>
        <dbReference type="ARBA" id="ARBA00009580"/>
    </source>
</evidence>
<dbReference type="PANTHER" id="PTHR31126:SF1">
    <property type="entry name" value="TYROSINE SPECIFIC PROTEIN PHOSPHATASES DOMAIN-CONTAINING PROTEIN"/>
    <property type="match status" value="1"/>
</dbReference>
<keyword evidence="2" id="KW-0732">Signal</keyword>
<comment type="similarity">
    <text evidence="1">Belongs to the protein-tyrosine phosphatase family.</text>
</comment>
<dbReference type="PANTHER" id="PTHR31126">
    <property type="entry name" value="TYROSINE-PROTEIN PHOSPHATASE"/>
    <property type="match status" value="1"/>
</dbReference>
<dbReference type="InterPro" id="IPR016130">
    <property type="entry name" value="Tyr_Pase_AS"/>
</dbReference>
<dbReference type="InterPro" id="IPR026893">
    <property type="entry name" value="Tyr/Ser_Pase_IphP-type"/>
</dbReference>
<keyword evidence="3" id="KW-0378">Hydrolase</keyword>
<dbReference type="EC" id="3.1.3.48" evidence="3"/>
<feature type="signal peptide" evidence="2">
    <location>
        <begin position="1"/>
        <end position="33"/>
    </location>
</feature>
<dbReference type="GO" id="GO:0004725">
    <property type="term" value="F:protein tyrosine phosphatase activity"/>
    <property type="evidence" value="ECO:0007669"/>
    <property type="project" value="UniProtKB-EC"/>
</dbReference>
<dbReference type="RefSeq" id="WP_420166009.1">
    <property type="nucleotide sequence ID" value="NZ_JBDLNV010000007.1"/>
</dbReference>
<accession>A0ABW9FJ09</accession>
<dbReference type="SUPFAM" id="SSF52799">
    <property type="entry name" value="(Phosphotyrosine protein) phosphatases II"/>
    <property type="match status" value="1"/>
</dbReference>
<evidence type="ECO:0000313" key="4">
    <source>
        <dbReference type="Proteomes" id="UP001629745"/>
    </source>
</evidence>
<gene>
    <name evidence="3" type="ORF">ABEU20_004143</name>
</gene>
<comment type="caution">
    <text evidence="3">The sequence shown here is derived from an EMBL/GenBank/DDBJ whole genome shotgun (WGS) entry which is preliminary data.</text>
</comment>
<dbReference type="Pfam" id="PF13350">
    <property type="entry name" value="Y_phosphatase3"/>
    <property type="match status" value="1"/>
</dbReference>
<name>A0ABW9FJ09_9NOCA</name>
<dbReference type="PROSITE" id="PS00383">
    <property type="entry name" value="TYR_PHOSPHATASE_1"/>
    <property type="match status" value="1"/>
</dbReference>
<dbReference type="Proteomes" id="UP001629745">
    <property type="component" value="Unassembled WGS sequence"/>
</dbReference>
<sequence>MTNPVHHKRFPRIRATTTLALTGALMLAGPALADASPLAGLGSSGSVTTEPERIEAPRLASVNNFRDIAGTGAGYVGFGGLHVNSGVFYRANALTPDPADLGTLDSLGLTAVYDLRTDQEIAAKPDVLPNGVRYTRIQVLAADPSGDIAGLRSPEEARTYVQDGYRSTVNDATSRSGYRQLLTELADTAGPQVFHCTAGKDRTGWATALLLGIAGVPRETITADYLLSNDYSADTIRATLDQITAAKGPEAAEIYRQLIGVDASYLEASFAEVDANYGSFDRYLVDGLGLSMSTVAKLRVKLLA</sequence>
<organism evidence="3 4">
    <name type="scientific">Rhodococcus parequi</name>
    <dbReference type="NCBI Taxonomy" id="3137122"/>
    <lineage>
        <taxon>Bacteria</taxon>
        <taxon>Bacillati</taxon>
        <taxon>Actinomycetota</taxon>
        <taxon>Actinomycetes</taxon>
        <taxon>Mycobacteriales</taxon>
        <taxon>Nocardiaceae</taxon>
        <taxon>Rhodococcus</taxon>
    </lineage>
</organism>
<dbReference type="EMBL" id="JBDLNV010000007">
    <property type="protein sequence ID" value="MFM1725526.1"/>
    <property type="molecule type" value="Genomic_DNA"/>
</dbReference>
<keyword evidence="4" id="KW-1185">Reference proteome</keyword>
<evidence type="ECO:0000256" key="2">
    <source>
        <dbReference type="SAM" id="SignalP"/>
    </source>
</evidence>